<comment type="catalytic activity">
    <reaction evidence="7">
        <text>a medium-chain fatty acid + ATP + CoA = a medium-chain fatty acyl-CoA + AMP + diphosphate</text>
        <dbReference type="Rhea" id="RHEA:48340"/>
        <dbReference type="ChEBI" id="CHEBI:30616"/>
        <dbReference type="ChEBI" id="CHEBI:33019"/>
        <dbReference type="ChEBI" id="CHEBI:57287"/>
        <dbReference type="ChEBI" id="CHEBI:59558"/>
        <dbReference type="ChEBI" id="CHEBI:90546"/>
        <dbReference type="ChEBI" id="CHEBI:456215"/>
        <dbReference type="EC" id="6.2.1.2"/>
    </reaction>
    <physiologicalReaction direction="left-to-right" evidence="7">
        <dbReference type="Rhea" id="RHEA:48341"/>
    </physiologicalReaction>
</comment>
<dbReference type="EMBL" id="VZRK01000294">
    <property type="protein sequence ID" value="NWU84499.1"/>
    <property type="molecule type" value="Genomic_DNA"/>
</dbReference>
<evidence type="ECO:0000256" key="5">
    <source>
        <dbReference type="ARBA" id="ARBA00022840"/>
    </source>
</evidence>
<protein>
    <recommendedName>
        <fullName evidence="6">medium-chain acyl-CoA ligase</fullName>
        <ecNumber evidence="6">6.2.1.2</ecNumber>
    </recommendedName>
</protein>
<evidence type="ECO:0000259" key="9">
    <source>
        <dbReference type="Pfam" id="PF00501"/>
    </source>
</evidence>
<keyword evidence="8" id="KW-0472">Membrane</keyword>
<evidence type="ECO:0000256" key="4">
    <source>
        <dbReference type="ARBA" id="ARBA00022832"/>
    </source>
</evidence>
<evidence type="ECO:0000313" key="10">
    <source>
        <dbReference type="EMBL" id="NWU84499.1"/>
    </source>
</evidence>
<keyword evidence="11" id="KW-1185">Reference proteome</keyword>
<dbReference type="Pfam" id="PF00501">
    <property type="entry name" value="AMP-binding"/>
    <property type="match status" value="1"/>
</dbReference>
<evidence type="ECO:0000256" key="6">
    <source>
        <dbReference type="ARBA" id="ARBA00039009"/>
    </source>
</evidence>
<dbReference type="GO" id="GO:0005524">
    <property type="term" value="F:ATP binding"/>
    <property type="evidence" value="ECO:0007669"/>
    <property type="project" value="UniProtKB-KW"/>
</dbReference>
<keyword evidence="2" id="KW-0436">Ligase</keyword>
<comment type="caution">
    <text evidence="10">The sequence shown here is derived from an EMBL/GenBank/DDBJ whole genome shotgun (WGS) entry which is preliminary data.</text>
</comment>
<keyword evidence="4" id="KW-0276">Fatty acid metabolism</keyword>
<evidence type="ECO:0000256" key="8">
    <source>
        <dbReference type="SAM" id="Phobius"/>
    </source>
</evidence>
<evidence type="ECO:0000256" key="3">
    <source>
        <dbReference type="ARBA" id="ARBA00022741"/>
    </source>
</evidence>
<name>A0A7K6A4Q6_ONYCO</name>
<evidence type="ECO:0000256" key="2">
    <source>
        <dbReference type="ARBA" id="ARBA00022598"/>
    </source>
</evidence>
<sequence>RYWMNLTPSDIMWNMSDTAWVKEAIWSIFGLWFQGTCVFVHAMPQFDPRGILNTLCRYPVIALCSAPTVYCALVQHDLTRYAFKTPRHCLNGGEPLNPEVMAPWTHQTGLTIYEGCGQTKIGIICANMKRMQIKPGSLGK</sequence>
<dbReference type="AlphaFoldDB" id="A0A7K6A4Q6"/>
<feature type="non-terminal residue" evidence="10">
    <location>
        <position position="140"/>
    </location>
</feature>
<dbReference type="Proteomes" id="UP000550309">
    <property type="component" value="Unassembled WGS sequence"/>
</dbReference>
<reference evidence="10 11" key="1">
    <citation type="submission" date="2019-09" db="EMBL/GenBank/DDBJ databases">
        <title>Bird 10,000 Genomes (B10K) Project - Family phase.</title>
        <authorList>
            <person name="Zhang G."/>
        </authorList>
    </citation>
    <scope>NUCLEOTIDE SEQUENCE [LARGE SCALE GENOMIC DNA]</scope>
    <source>
        <strain evidence="10">B10K-DU-028-75</strain>
        <tissue evidence="10">Mixed tissue sample</tissue>
    </source>
</reference>
<dbReference type="InterPro" id="IPR000873">
    <property type="entry name" value="AMP-dep_synth/lig_dom"/>
</dbReference>
<dbReference type="GO" id="GO:0004321">
    <property type="term" value="F:fatty-acyl-CoA synthase activity"/>
    <property type="evidence" value="ECO:0007669"/>
    <property type="project" value="TreeGrafter"/>
</dbReference>
<dbReference type="GO" id="GO:0006633">
    <property type="term" value="P:fatty acid biosynthetic process"/>
    <property type="evidence" value="ECO:0007669"/>
    <property type="project" value="TreeGrafter"/>
</dbReference>
<keyword evidence="8" id="KW-0812">Transmembrane</keyword>
<dbReference type="PANTHER" id="PTHR43605">
    <property type="entry name" value="ACYL-COENZYME A SYNTHETASE"/>
    <property type="match status" value="1"/>
</dbReference>
<keyword evidence="8" id="KW-1133">Transmembrane helix</keyword>
<dbReference type="GO" id="GO:0006637">
    <property type="term" value="P:acyl-CoA metabolic process"/>
    <property type="evidence" value="ECO:0007669"/>
    <property type="project" value="TreeGrafter"/>
</dbReference>
<feature type="domain" description="AMP-dependent synthetase/ligase" evidence="9">
    <location>
        <begin position="5"/>
        <end position="139"/>
    </location>
</feature>
<dbReference type="OrthoDB" id="6614653at2759"/>
<keyword evidence="5" id="KW-0067">ATP-binding</keyword>
<dbReference type="SUPFAM" id="SSF56801">
    <property type="entry name" value="Acetyl-CoA synthetase-like"/>
    <property type="match status" value="1"/>
</dbReference>
<dbReference type="InterPro" id="IPR042099">
    <property type="entry name" value="ANL_N_sf"/>
</dbReference>
<evidence type="ECO:0000256" key="1">
    <source>
        <dbReference type="ARBA" id="ARBA00006432"/>
    </source>
</evidence>
<accession>A0A7K6A4Q6</accession>
<dbReference type="Gene3D" id="3.40.50.12780">
    <property type="entry name" value="N-terminal domain of ligase-like"/>
    <property type="match status" value="1"/>
</dbReference>
<dbReference type="GO" id="GO:0031956">
    <property type="term" value="F:medium-chain fatty acid-CoA ligase activity"/>
    <property type="evidence" value="ECO:0007669"/>
    <property type="project" value="UniProtKB-EC"/>
</dbReference>
<organism evidence="10 11">
    <name type="scientific">Onychorhynchus coronatus</name>
    <name type="common">Royal flycatcher</name>
    <dbReference type="NCBI Taxonomy" id="360224"/>
    <lineage>
        <taxon>Eukaryota</taxon>
        <taxon>Metazoa</taxon>
        <taxon>Chordata</taxon>
        <taxon>Craniata</taxon>
        <taxon>Vertebrata</taxon>
        <taxon>Euteleostomi</taxon>
        <taxon>Archelosauria</taxon>
        <taxon>Archosauria</taxon>
        <taxon>Dinosauria</taxon>
        <taxon>Saurischia</taxon>
        <taxon>Theropoda</taxon>
        <taxon>Coelurosauria</taxon>
        <taxon>Aves</taxon>
        <taxon>Neognathae</taxon>
        <taxon>Neoaves</taxon>
        <taxon>Telluraves</taxon>
        <taxon>Australaves</taxon>
        <taxon>Passeriformes</taxon>
        <taxon>Tyrannidae</taxon>
        <taxon>Onychorhynchus</taxon>
    </lineage>
</organism>
<dbReference type="EC" id="6.2.1.2" evidence="6"/>
<evidence type="ECO:0000256" key="7">
    <source>
        <dbReference type="ARBA" id="ARBA00048477"/>
    </source>
</evidence>
<keyword evidence="3" id="KW-0547">Nucleotide-binding</keyword>
<feature type="transmembrane region" description="Helical" evidence="8">
    <location>
        <begin position="24"/>
        <end position="43"/>
    </location>
</feature>
<feature type="non-terminal residue" evidence="10">
    <location>
        <position position="1"/>
    </location>
</feature>
<gene>
    <name evidence="10" type="primary">Acsm4_1</name>
    <name evidence="10" type="ORF">ONYCOR_R06740</name>
</gene>
<comment type="similarity">
    <text evidence="1">Belongs to the ATP-dependent AMP-binding enzyme family.</text>
</comment>
<proteinExistence type="inferred from homology"/>
<dbReference type="GO" id="GO:0005759">
    <property type="term" value="C:mitochondrial matrix"/>
    <property type="evidence" value="ECO:0007669"/>
    <property type="project" value="TreeGrafter"/>
</dbReference>
<keyword evidence="4" id="KW-0443">Lipid metabolism</keyword>
<dbReference type="PANTHER" id="PTHR43605:SF6">
    <property type="entry name" value="ACYL-COENZYME A SYNTHETASE ACSM5, MITOCHONDRIAL"/>
    <property type="match status" value="1"/>
</dbReference>
<dbReference type="InterPro" id="IPR051087">
    <property type="entry name" value="Mitochondrial_ACSM"/>
</dbReference>
<evidence type="ECO:0000313" key="11">
    <source>
        <dbReference type="Proteomes" id="UP000550309"/>
    </source>
</evidence>